<proteinExistence type="inferred from homology"/>
<dbReference type="SUPFAM" id="SSF46785">
    <property type="entry name" value="Winged helix' DNA-binding domain"/>
    <property type="match status" value="1"/>
</dbReference>
<keyword evidence="2" id="KW-0805">Transcription regulation</keyword>
<dbReference type="InterPro" id="IPR005119">
    <property type="entry name" value="LysR_subst-bd"/>
</dbReference>
<reference evidence="6 7" key="1">
    <citation type="submission" date="2014-11" db="EMBL/GenBank/DDBJ databases">
        <title>Genome sequence and analysis of novel Kurthia sp.</title>
        <authorList>
            <person name="Lawson J.N."/>
            <person name="Gonzalez J.E."/>
            <person name="Rinauldi L."/>
            <person name="Xuan Z."/>
            <person name="Firman A."/>
            <person name="Shaddox L."/>
            <person name="Trudeau A."/>
            <person name="Shah S."/>
            <person name="Reiman D."/>
        </authorList>
    </citation>
    <scope>NUCLEOTIDE SEQUENCE [LARGE SCALE GENOMIC DNA]</scope>
    <source>
        <strain evidence="6 7">3B1D</strain>
    </source>
</reference>
<dbReference type="Gene3D" id="3.40.190.290">
    <property type="match status" value="1"/>
</dbReference>
<protein>
    <submittedName>
        <fullName evidence="6">Transcriptional regulator</fullName>
    </submittedName>
</protein>
<evidence type="ECO:0000256" key="3">
    <source>
        <dbReference type="ARBA" id="ARBA00023125"/>
    </source>
</evidence>
<dbReference type="AlphaFoldDB" id="A0A433RUV3"/>
<feature type="domain" description="HTH lysR-type" evidence="5">
    <location>
        <begin position="1"/>
        <end position="58"/>
    </location>
</feature>
<evidence type="ECO:0000259" key="5">
    <source>
        <dbReference type="PROSITE" id="PS50931"/>
    </source>
</evidence>
<evidence type="ECO:0000256" key="2">
    <source>
        <dbReference type="ARBA" id="ARBA00023015"/>
    </source>
</evidence>
<dbReference type="PANTHER" id="PTHR30126">
    <property type="entry name" value="HTH-TYPE TRANSCRIPTIONAL REGULATOR"/>
    <property type="match status" value="1"/>
</dbReference>
<dbReference type="Pfam" id="PF03466">
    <property type="entry name" value="LysR_substrate"/>
    <property type="match status" value="1"/>
</dbReference>
<dbReference type="InterPro" id="IPR000847">
    <property type="entry name" value="LysR_HTH_N"/>
</dbReference>
<dbReference type="PRINTS" id="PR00039">
    <property type="entry name" value="HTHLYSR"/>
</dbReference>
<evidence type="ECO:0000256" key="4">
    <source>
        <dbReference type="ARBA" id="ARBA00023163"/>
    </source>
</evidence>
<gene>
    <name evidence="6" type="ORF">QI30_08255</name>
</gene>
<keyword evidence="3" id="KW-0238">DNA-binding</keyword>
<dbReference type="EMBL" id="JTFC01000029">
    <property type="protein sequence ID" value="RUS57048.1"/>
    <property type="molecule type" value="Genomic_DNA"/>
</dbReference>
<accession>A0A433RUV3</accession>
<dbReference type="RefSeq" id="WP_126990467.1">
    <property type="nucleotide sequence ID" value="NZ_JTFC01000029.1"/>
</dbReference>
<dbReference type="Proteomes" id="UP000288623">
    <property type="component" value="Unassembled WGS sequence"/>
</dbReference>
<organism evidence="6 7">
    <name type="scientific">Candidatus Kurthia intestinigallinarum</name>
    <dbReference type="NCBI Taxonomy" id="1562256"/>
    <lineage>
        <taxon>Bacteria</taxon>
        <taxon>Bacillati</taxon>
        <taxon>Bacillota</taxon>
        <taxon>Bacilli</taxon>
        <taxon>Bacillales</taxon>
        <taxon>Caryophanaceae</taxon>
        <taxon>Kurthia</taxon>
    </lineage>
</organism>
<keyword evidence="7" id="KW-1185">Reference proteome</keyword>
<dbReference type="GO" id="GO:0003700">
    <property type="term" value="F:DNA-binding transcription factor activity"/>
    <property type="evidence" value="ECO:0007669"/>
    <property type="project" value="InterPro"/>
</dbReference>
<comment type="similarity">
    <text evidence="1">Belongs to the LysR transcriptional regulatory family.</text>
</comment>
<dbReference type="SUPFAM" id="SSF53850">
    <property type="entry name" value="Periplasmic binding protein-like II"/>
    <property type="match status" value="1"/>
</dbReference>
<name>A0A433RUV3_9BACL</name>
<keyword evidence="4" id="KW-0804">Transcription</keyword>
<evidence type="ECO:0000313" key="6">
    <source>
        <dbReference type="EMBL" id="RUS57048.1"/>
    </source>
</evidence>
<dbReference type="OrthoDB" id="9785745at2"/>
<evidence type="ECO:0000313" key="7">
    <source>
        <dbReference type="Proteomes" id="UP000288623"/>
    </source>
</evidence>
<dbReference type="InterPro" id="IPR036388">
    <property type="entry name" value="WH-like_DNA-bd_sf"/>
</dbReference>
<dbReference type="GO" id="GO:0000976">
    <property type="term" value="F:transcription cis-regulatory region binding"/>
    <property type="evidence" value="ECO:0007669"/>
    <property type="project" value="TreeGrafter"/>
</dbReference>
<dbReference type="Gene3D" id="1.10.10.10">
    <property type="entry name" value="Winged helix-like DNA-binding domain superfamily/Winged helix DNA-binding domain"/>
    <property type="match status" value="1"/>
</dbReference>
<dbReference type="PANTHER" id="PTHR30126:SF94">
    <property type="entry name" value="LYSR FAMILY TRANSCRIPTIONAL REGULATOR"/>
    <property type="match status" value="1"/>
</dbReference>
<comment type="caution">
    <text evidence="6">The sequence shown here is derived from an EMBL/GenBank/DDBJ whole genome shotgun (WGS) entry which is preliminary data.</text>
</comment>
<sequence>MNLHAFKIFTAVASCGSVTAAAEKLNLTQPAVTMQLRKLEQELDTALVEGRGRGIQLTEAGAYLYEHGDSLFKHEQMIEQKFHTFLAGQQTIKVAASYISTNYVLPHVMAMYQKQYPTTKFELSLGNVQSVKERILRHEVDFGYVVQQQVKDDELRFEHVRDLDFIFIVHPSHPLANQKVSLEAICAEPFVYREKGSSTRTLLESVFAANNKKLPPAFVEIQGVEESIRVVEAGLGMTLAPLISIEERLAQQKLARVLIDCPAIQQSLYICTRNEDVAEHPFNTCLKQMMKGE</sequence>
<dbReference type="FunFam" id="1.10.10.10:FF:000001">
    <property type="entry name" value="LysR family transcriptional regulator"/>
    <property type="match status" value="1"/>
</dbReference>
<evidence type="ECO:0000256" key="1">
    <source>
        <dbReference type="ARBA" id="ARBA00009437"/>
    </source>
</evidence>
<dbReference type="PROSITE" id="PS50931">
    <property type="entry name" value="HTH_LYSR"/>
    <property type="match status" value="1"/>
</dbReference>
<dbReference type="InterPro" id="IPR036390">
    <property type="entry name" value="WH_DNA-bd_sf"/>
</dbReference>
<dbReference type="Pfam" id="PF00126">
    <property type="entry name" value="HTH_1"/>
    <property type="match status" value="1"/>
</dbReference>